<proteinExistence type="predicted"/>
<dbReference type="AlphaFoldDB" id="A0A4Q9HKB6"/>
<evidence type="ECO:0000313" key="3">
    <source>
        <dbReference type="Proteomes" id="UP000292452"/>
    </source>
</evidence>
<sequence length="166" mass="18035">MPEQIWHPISKLEFFVDYTRRWAIDVREHLETLEEARTKPHVLADSEVARLHQAGRRPGPAQGAAVKWGALPDLSPSRRVKLTTPHEQLAGLRELGKKVLALADELARGTIDTVMAASGAEFGLAVLPGQRPSTPSGLRRTGDPGWWKSDMTSDVTGPPPGPPADG</sequence>
<keyword evidence="3" id="KW-1185">Reference proteome</keyword>
<feature type="region of interest" description="Disordered" evidence="1">
    <location>
        <begin position="128"/>
        <end position="166"/>
    </location>
</feature>
<accession>A0A4Q9HKB6</accession>
<reference evidence="2 3" key="1">
    <citation type="submission" date="2019-02" db="EMBL/GenBank/DDBJ databases">
        <title>Draft Genome Sequence of Streptomyces sp. AM-2504, identified by 16S rRNA comparative analysis as a Streptomyces Kasugaensis strain.</title>
        <authorList>
            <person name="Napolioni V."/>
            <person name="Giuliodori A.M."/>
            <person name="Spurio R."/>
            <person name="Fabbretti A."/>
        </authorList>
    </citation>
    <scope>NUCLEOTIDE SEQUENCE [LARGE SCALE GENOMIC DNA]</scope>
    <source>
        <strain evidence="2 3">AM-2504</strain>
    </source>
</reference>
<feature type="compositionally biased region" description="Pro residues" evidence="1">
    <location>
        <begin position="157"/>
        <end position="166"/>
    </location>
</feature>
<name>A0A4Q9HKB6_STRKA</name>
<protein>
    <submittedName>
        <fullName evidence="2">Uncharacterized protein</fullName>
    </submittedName>
</protein>
<gene>
    <name evidence="2" type="ORF">EYS09_34960</name>
</gene>
<dbReference type="Proteomes" id="UP000292452">
    <property type="component" value="Unassembled WGS sequence"/>
</dbReference>
<organism evidence="2 3">
    <name type="scientific">Streptomyces kasugaensis</name>
    <dbReference type="NCBI Taxonomy" id="1946"/>
    <lineage>
        <taxon>Bacteria</taxon>
        <taxon>Bacillati</taxon>
        <taxon>Actinomycetota</taxon>
        <taxon>Actinomycetes</taxon>
        <taxon>Kitasatosporales</taxon>
        <taxon>Streptomycetaceae</taxon>
        <taxon>Streptomyces</taxon>
    </lineage>
</organism>
<evidence type="ECO:0000256" key="1">
    <source>
        <dbReference type="SAM" id="MobiDB-lite"/>
    </source>
</evidence>
<evidence type="ECO:0000313" key="2">
    <source>
        <dbReference type="EMBL" id="TBO55107.1"/>
    </source>
</evidence>
<comment type="caution">
    <text evidence="2">The sequence shown here is derived from an EMBL/GenBank/DDBJ whole genome shotgun (WGS) entry which is preliminary data.</text>
</comment>
<dbReference type="EMBL" id="SIXH01000589">
    <property type="protein sequence ID" value="TBO55107.1"/>
    <property type="molecule type" value="Genomic_DNA"/>
</dbReference>